<organism evidence="3 4">
    <name type="scientific">Roseovarius atlanticus</name>
    <dbReference type="NCBI Taxonomy" id="1641875"/>
    <lineage>
        <taxon>Bacteria</taxon>
        <taxon>Pseudomonadati</taxon>
        <taxon>Pseudomonadota</taxon>
        <taxon>Alphaproteobacteria</taxon>
        <taxon>Rhodobacterales</taxon>
        <taxon>Roseobacteraceae</taxon>
        <taxon>Roseovarius</taxon>
    </lineage>
</organism>
<dbReference type="CDD" id="cd15482">
    <property type="entry name" value="Sialidase_non-viral"/>
    <property type="match status" value="1"/>
</dbReference>
<dbReference type="InterPro" id="IPR011040">
    <property type="entry name" value="Sialidase"/>
</dbReference>
<reference evidence="3 4" key="1">
    <citation type="submission" date="2015-04" db="EMBL/GenBank/DDBJ databases">
        <title>The draft genome sequence of Roseovarius sp.R12b.</title>
        <authorList>
            <person name="Li G."/>
            <person name="Lai Q."/>
            <person name="Shao Z."/>
            <person name="Yan P."/>
        </authorList>
    </citation>
    <scope>NUCLEOTIDE SEQUENCE [LARGE SCALE GENOMIC DNA]</scope>
    <source>
        <strain evidence="3 4">R12B</strain>
    </source>
</reference>
<evidence type="ECO:0000259" key="2">
    <source>
        <dbReference type="Pfam" id="PF13088"/>
    </source>
</evidence>
<dbReference type="PATRIC" id="fig|1641875.4.peg.4493"/>
<gene>
    <name evidence="3" type="ORF">XM53_10370</name>
</gene>
<dbReference type="Proteomes" id="UP000051295">
    <property type="component" value="Unassembled WGS sequence"/>
</dbReference>
<feature type="domain" description="Sialidase" evidence="2">
    <location>
        <begin position="74"/>
        <end position="347"/>
    </location>
</feature>
<dbReference type="Pfam" id="PF13088">
    <property type="entry name" value="BNR_2"/>
    <property type="match status" value="1"/>
</dbReference>
<dbReference type="PANTHER" id="PTHR43752:SF2">
    <property type="entry name" value="BNR_ASP-BOX REPEAT FAMILY PROTEIN"/>
    <property type="match status" value="1"/>
</dbReference>
<evidence type="ECO:0000313" key="4">
    <source>
        <dbReference type="Proteomes" id="UP000051295"/>
    </source>
</evidence>
<keyword evidence="1" id="KW-0732">Signal</keyword>
<feature type="chain" id="PRO_5006663939" description="Sialidase domain-containing protein" evidence="1">
    <location>
        <begin position="23"/>
        <end position="372"/>
    </location>
</feature>
<feature type="signal peptide" evidence="1">
    <location>
        <begin position="1"/>
        <end position="22"/>
    </location>
</feature>
<protein>
    <recommendedName>
        <fullName evidence="2">Sialidase domain-containing protein</fullName>
    </recommendedName>
</protein>
<dbReference type="PANTHER" id="PTHR43752">
    <property type="entry name" value="BNR/ASP-BOX REPEAT FAMILY PROTEIN"/>
    <property type="match status" value="1"/>
</dbReference>
<evidence type="ECO:0000313" key="3">
    <source>
        <dbReference type="EMBL" id="KRS12494.1"/>
    </source>
</evidence>
<dbReference type="EMBL" id="LAXJ01000009">
    <property type="protein sequence ID" value="KRS12494.1"/>
    <property type="molecule type" value="Genomic_DNA"/>
</dbReference>
<proteinExistence type="predicted"/>
<dbReference type="SUPFAM" id="SSF50939">
    <property type="entry name" value="Sialidases"/>
    <property type="match status" value="1"/>
</dbReference>
<sequence>MGAAQVTILCLMALSLGLSAWAVVRDVPPVWRFAVPGKVPVDGAPVFETVFEYDVTAGQAHSASVVVTQGGFDVLWFEGSAEAQADVDIHGAAFRRGPEGWQAAGRDVRITRGALGRAMEPRQLVVTLGNTVENEGAAGHVFATVVSVGGWAMASVADVNMGAGGPLAARKLSLSPFLNRSHLVKSPMVEFADGSMGLPAYFEMGAAHGVLVRFGRNGRVRDTTRMSGRGQPIQPMIVPLGENRAVAWLRDFAPSGRLLVSYSEDGGRTWSEVGASDMPNPSAPVAALALGAGRILMAANDDPGGGDRLRLLLSEDEGDTWRVLRELEPNGAGARYPMLRRLEGGEIALVYSVGNKTGLRAHVLNGAWVAAQ</sequence>
<dbReference type="OrthoDB" id="41724at2"/>
<name>A0A0T5NUR4_9RHOB</name>
<evidence type="ECO:0000256" key="1">
    <source>
        <dbReference type="SAM" id="SignalP"/>
    </source>
</evidence>
<keyword evidence="4" id="KW-1185">Reference proteome</keyword>
<dbReference type="Gene3D" id="2.120.10.10">
    <property type="match status" value="1"/>
</dbReference>
<dbReference type="STRING" id="1641875.XM53_10370"/>
<dbReference type="AlphaFoldDB" id="A0A0T5NUR4"/>
<accession>A0A0T5NUR4</accession>
<dbReference type="RefSeq" id="WP_057793016.1">
    <property type="nucleotide sequence ID" value="NZ_LAXJ01000009.1"/>
</dbReference>
<dbReference type="InterPro" id="IPR036278">
    <property type="entry name" value="Sialidase_sf"/>
</dbReference>
<comment type="caution">
    <text evidence="3">The sequence shown here is derived from an EMBL/GenBank/DDBJ whole genome shotgun (WGS) entry which is preliminary data.</text>
</comment>